<dbReference type="AlphaFoldDB" id="A0A0G3BVH3"/>
<evidence type="ECO:0000256" key="3">
    <source>
        <dbReference type="ARBA" id="ARBA00022737"/>
    </source>
</evidence>
<evidence type="ECO:0000256" key="2">
    <source>
        <dbReference type="ARBA" id="ARBA00019992"/>
    </source>
</evidence>
<dbReference type="Gene3D" id="1.25.40.10">
    <property type="entry name" value="Tetratricopeptide repeat domain"/>
    <property type="match status" value="1"/>
</dbReference>
<sequence length="442" mass="49221">MHDVRGNPTSTTSPVALEHAERALWRLISFFGDPQPDLDAAAASDPGWALPHIMKAGFWLTLTERRWQADAAAAIAAAEQRAGTAHERERLLLQGVQLGWRGDWEGACRCWDTVLRRWPCDGLALIWAHLFDFHRGDAYELRRRVARVLPQWSEDDPLYPYLLGMLAFGFEEDHLHREAEDHGRRALAHGVVVPWAVHAVAHVMEMQGRYDEGAAWLRQHQAAWSQGSGFAGHLWWHLGLFRLERLDTEGALRLYDEHLSGDAVQIALQRLDATALLWRLHLLGVDTGPRFTTLASGWDTAPEHSGWSPFNDLHVMLALLGADRVDQARAWLAQVERGTAEWQAAGLRERDEAAAVGLTLQRGLLQHAQGDDTQALETLLKARSQSQRIGGSHAQRDLIDQTLLAAAARGGHRGMGRALLGERHGARAVTPLAQHWAGRFAG</sequence>
<keyword evidence="6" id="KW-1185">Reference proteome</keyword>
<keyword evidence="4" id="KW-0802">TPR repeat</keyword>
<dbReference type="OrthoDB" id="9815900at2"/>
<accession>A0A0G3BVH3</accession>
<evidence type="ECO:0000313" key="6">
    <source>
        <dbReference type="Proteomes" id="UP000035352"/>
    </source>
</evidence>
<evidence type="ECO:0000256" key="1">
    <source>
        <dbReference type="ARBA" id="ARBA00005857"/>
    </source>
</evidence>
<dbReference type="PATRIC" id="fig|413882.6.peg.5585"/>
<proteinExistence type="inferred from homology"/>
<dbReference type="PANTHER" id="PTHR16263">
    <property type="entry name" value="TETRATRICOPEPTIDE REPEAT PROTEIN 38"/>
    <property type="match status" value="1"/>
</dbReference>
<comment type="similarity">
    <text evidence="1">Belongs to the TTC38 family.</text>
</comment>
<dbReference type="SUPFAM" id="SSF48452">
    <property type="entry name" value="TPR-like"/>
    <property type="match status" value="1"/>
</dbReference>
<organism evidence="5 6">
    <name type="scientific">Caldimonas brevitalea</name>
    <dbReference type="NCBI Taxonomy" id="413882"/>
    <lineage>
        <taxon>Bacteria</taxon>
        <taxon>Pseudomonadati</taxon>
        <taxon>Pseudomonadota</taxon>
        <taxon>Betaproteobacteria</taxon>
        <taxon>Burkholderiales</taxon>
        <taxon>Sphaerotilaceae</taxon>
        <taxon>Caldimonas</taxon>
    </lineage>
</organism>
<dbReference type="CDD" id="cd05804">
    <property type="entry name" value="StaR_like"/>
    <property type="match status" value="1"/>
</dbReference>
<dbReference type="RefSeq" id="WP_047197029.1">
    <property type="nucleotide sequence ID" value="NZ_CP011371.1"/>
</dbReference>
<dbReference type="STRING" id="413882.AAW51_5337"/>
<dbReference type="InterPro" id="IPR011990">
    <property type="entry name" value="TPR-like_helical_dom_sf"/>
</dbReference>
<dbReference type="PANTHER" id="PTHR16263:SF4">
    <property type="entry name" value="TETRATRICOPEPTIDE REPEAT PROTEIN 38"/>
    <property type="match status" value="1"/>
</dbReference>
<reference evidence="5 6" key="1">
    <citation type="submission" date="2015-05" db="EMBL/GenBank/DDBJ databases">
        <authorList>
            <person name="Tang B."/>
            <person name="Yu Y."/>
        </authorList>
    </citation>
    <scope>NUCLEOTIDE SEQUENCE [LARGE SCALE GENOMIC DNA]</scope>
    <source>
        <strain evidence="5 6">DSM 7029</strain>
    </source>
</reference>
<dbReference type="InterPro" id="IPR033891">
    <property type="entry name" value="TTC38"/>
</dbReference>
<name>A0A0G3BVH3_9BURK</name>
<dbReference type="Proteomes" id="UP000035352">
    <property type="component" value="Chromosome"/>
</dbReference>
<evidence type="ECO:0000313" key="5">
    <source>
        <dbReference type="EMBL" id="AKJ32028.1"/>
    </source>
</evidence>
<dbReference type="EMBL" id="CP011371">
    <property type="protein sequence ID" value="AKJ32028.1"/>
    <property type="molecule type" value="Genomic_DNA"/>
</dbReference>
<protein>
    <recommendedName>
        <fullName evidence="2">Tetratricopeptide repeat protein 38</fullName>
    </recommendedName>
</protein>
<keyword evidence="3" id="KW-0677">Repeat</keyword>
<dbReference type="KEGG" id="pbh:AAW51_5337"/>
<gene>
    <name evidence="5" type="ORF">AAW51_5337</name>
</gene>
<evidence type="ECO:0000256" key="4">
    <source>
        <dbReference type="ARBA" id="ARBA00022803"/>
    </source>
</evidence>